<reference evidence="1" key="2">
    <citation type="submission" date="2022-06" db="UniProtKB">
        <authorList>
            <consortium name="EnsemblMetazoa"/>
        </authorList>
    </citation>
    <scope>IDENTIFICATION</scope>
    <source>
        <strain evidence="1">PS312</strain>
    </source>
</reference>
<organism evidence="1 2">
    <name type="scientific">Pristionchus pacificus</name>
    <name type="common">Parasitic nematode worm</name>
    <dbReference type="NCBI Taxonomy" id="54126"/>
    <lineage>
        <taxon>Eukaryota</taxon>
        <taxon>Metazoa</taxon>
        <taxon>Ecdysozoa</taxon>
        <taxon>Nematoda</taxon>
        <taxon>Chromadorea</taxon>
        <taxon>Rhabditida</taxon>
        <taxon>Rhabditina</taxon>
        <taxon>Diplogasteromorpha</taxon>
        <taxon>Diplogasteroidea</taxon>
        <taxon>Neodiplogasteridae</taxon>
        <taxon>Pristionchus</taxon>
    </lineage>
</organism>
<accession>A0A2A6CFP8</accession>
<dbReference type="AlphaFoldDB" id="A0A2A6CFP8"/>
<dbReference type="Proteomes" id="UP000005239">
    <property type="component" value="Unassembled WGS sequence"/>
</dbReference>
<keyword evidence="2" id="KW-1185">Reference proteome</keyword>
<accession>A0A8R1Z9W4</accession>
<sequence>MVPEQYGIKEQLAGFRVGQWSISSEPPTTHSNDGQLMTGAAKCGVGVTLEYRAFELLRK</sequence>
<name>A0A2A6CFP8_PRIPA</name>
<evidence type="ECO:0000313" key="2">
    <source>
        <dbReference type="Proteomes" id="UP000005239"/>
    </source>
</evidence>
<dbReference type="EnsemblMetazoa" id="PPA44875.1">
    <property type="protein sequence ID" value="PPA44875.1"/>
    <property type="gene ID" value="WBGene00283244"/>
</dbReference>
<evidence type="ECO:0000313" key="1">
    <source>
        <dbReference type="EnsemblMetazoa" id="PPA44875.1"/>
    </source>
</evidence>
<reference evidence="2" key="1">
    <citation type="journal article" date="2008" name="Nat. Genet.">
        <title>The Pristionchus pacificus genome provides a unique perspective on nematode lifestyle and parasitism.</title>
        <authorList>
            <person name="Dieterich C."/>
            <person name="Clifton S.W."/>
            <person name="Schuster L.N."/>
            <person name="Chinwalla A."/>
            <person name="Delehaunty K."/>
            <person name="Dinkelacker I."/>
            <person name="Fulton L."/>
            <person name="Fulton R."/>
            <person name="Godfrey J."/>
            <person name="Minx P."/>
            <person name="Mitreva M."/>
            <person name="Roeseler W."/>
            <person name="Tian H."/>
            <person name="Witte H."/>
            <person name="Yang S.P."/>
            <person name="Wilson R.K."/>
            <person name="Sommer R.J."/>
        </authorList>
    </citation>
    <scope>NUCLEOTIDE SEQUENCE [LARGE SCALE GENOMIC DNA]</scope>
    <source>
        <strain evidence="2">PS312</strain>
    </source>
</reference>
<gene>
    <name evidence="1" type="primary">WBGene00283244</name>
</gene>
<protein>
    <submittedName>
        <fullName evidence="1">Uncharacterized protein</fullName>
    </submittedName>
</protein>
<proteinExistence type="predicted"/>